<keyword evidence="3 8" id="KW-0349">Heme</keyword>
<protein>
    <submittedName>
        <fullName evidence="11">Cytochrome P450</fullName>
    </submittedName>
</protein>
<keyword evidence="7 9" id="KW-0503">Monooxygenase</keyword>
<evidence type="ECO:0000256" key="9">
    <source>
        <dbReference type="RuleBase" id="RU000461"/>
    </source>
</evidence>
<dbReference type="Proteomes" id="UP001163823">
    <property type="component" value="Chromosome 5"/>
</dbReference>
<dbReference type="InterPro" id="IPR002401">
    <property type="entry name" value="Cyt_P450_E_grp-I"/>
</dbReference>
<evidence type="ECO:0000256" key="10">
    <source>
        <dbReference type="SAM" id="Phobius"/>
    </source>
</evidence>
<evidence type="ECO:0000256" key="7">
    <source>
        <dbReference type="ARBA" id="ARBA00023033"/>
    </source>
</evidence>
<dbReference type="InterPro" id="IPR001128">
    <property type="entry name" value="Cyt_P450"/>
</dbReference>
<gene>
    <name evidence="11" type="ORF">O6P43_013229</name>
</gene>
<dbReference type="PRINTS" id="PR00385">
    <property type="entry name" value="P450"/>
</dbReference>
<dbReference type="GO" id="GO:0004497">
    <property type="term" value="F:monooxygenase activity"/>
    <property type="evidence" value="ECO:0007669"/>
    <property type="project" value="UniProtKB-KW"/>
</dbReference>
<evidence type="ECO:0000256" key="1">
    <source>
        <dbReference type="ARBA" id="ARBA00001971"/>
    </source>
</evidence>
<evidence type="ECO:0000256" key="5">
    <source>
        <dbReference type="ARBA" id="ARBA00023002"/>
    </source>
</evidence>
<dbReference type="GO" id="GO:0020037">
    <property type="term" value="F:heme binding"/>
    <property type="evidence" value="ECO:0007669"/>
    <property type="project" value="InterPro"/>
</dbReference>
<feature type="transmembrane region" description="Helical" evidence="10">
    <location>
        <begin position="6"/>
        <end position="26"/>
    </location>
</feature>
<feature type="binding site" description="axial binding residue" evidence="8">
    <location>
        <position position="464"/>
    </location>
    <ligand>
        <name>heme</name>
        <dbReference type="ChEBI" id="CHEBI:30413"/>
    </ligand>
    <ligandPart>
        <name>Fe</name>
        <dbReference type="ChEBI" id="CHEBI:18248"/>
    </ligandPart>
</feature>
<evidence type="ECO:0000313" key="11">
    <source>
        <dbReference type="EMBL" id="KAJ7969240.1"/>
    </source>
</evidence>
<comment type="similarity">
    <text evidence="2 9">Belongs to the cytochrome P450 family.</text>
</comment>
<dbReference type="Gene3D" id="1.10.630.10">
    <property type="entry name" value="Cytochrome P450"/>
    <property type="match status" value="1"/>
</dbReference>
<dbReference type="AlphaFoldDB" id="A0AAD7PWD7"/>
<dbReference type="Pfam" id="PF00067">
    <property type="entry name" value="p450"/>
    <property type="match status" value="1"/>
</dbReference>
<keyword evidence="10" id="KW-1133">Transmembrane helix</keyword>
<name>A0AAD7PWD7_QUISA</name>
<evidence type="ECO:0000313" key="12">
    <source>
        <dbReference type="Proteomes" id="UP001163823"/>
    </source>
</evidence>
<keyword evidence="10" id="KW-0812">Transmembrane</keyword>
<organism evidence="11 12">
    <name type="scientific">Quillaja saponaria</name>
    <name type="common">Soap bark tree</name>
    <dbReference type="NCBI Taxonomy" id="32244"/>
    <lineage>
        <taxon>Eukaryota</taxon>
        <taxon>Viridiplantae</taxon>
        <taxon>Streptophyta</taxon>
        <taxon>Embryophyta</taxon>
        <taxon>Tracheophyta</taxon>
        <taxon>Spermatophyta</taxon>
        <taxon>Magnoliopsida</taxon>
        <taxon>eudicotyledons</taxon>
        <taxon>Gunneridae</taxon>
        <taxon>Pentapetalae</taxon>
        <taxon>rosids</taxon>
        <taxon>fabids</taxon>
        <taxon>Fabales</taxon>
        <taxon>Quillajaceae</taxon>
        <taxon>Quillaja</taxon>
    </lineage>
</organism>
<dbReference type="PRINTS" id="PR00463">
    <property type="entry name" value="EP450I"/>
</dbReference>
<dbReference type="SUPFAM" id="SSF48264">
    <property type="entry name" value="Cytochrome P450"/>
    <property type="match status" value="1"/>
</dbReference>
<reference evidence="11" key="1">
    <citation type="journal article" date="2023" name="Science">
        <title>Elucidation of the pathway for biosynthesis of saponin adjuvants from the soapbark tree.</title>
        <authorList>
            <person name="Reed J."/>
            <person name="Orme A."/>
            <person name="El-Demerdash A."/>
            <person name="Owen C."/>
            <person name="Martin L.B.B."/>
            <person name="Misra R.C."/>
            <person name="Kikuchi S."/>
            <person name="Rejzek M."/>
            <person name="Martin A.C."/>
            <person name="Harkess A."/>
            <person name="Leebens-Mack J."/>
            <person name="Louveau T."/>
            <person name="Stephenson M.J."/>
            <person name="Osbourn A."/>
        </authorList>
    </citation>
    <scope>NUCLEOTIDE SEQUENCE</scope>
    <source>
        <strain evidence="11">S10</strain>
    </source>
</reference>
<proteinExistence type="inferred from homology"/>
<sequence>MEEMLYDPPFLLYFVLFLILLVTYWWKRSTARVVKLRLPPGPRKLPLIGNLHQLASGSLPPHHTLRDLAKKYGPIMQLQLGEGLAIVISSPETTREVCKTHDLEFSQRPVSLAFQVTSFNNSSIAFCPYGTYWRQMRKICVTELLSTTRVHSNRTIREEEVWSLVQSISSSHCHTKMNQLPINLSHQISILTNNITARTVFGSQCKDRDEFISSVKQVFVLAGGFDLPDLFPSLKFLNFLTGMKPALEKLHKRVDKILGNIIDEHRLKRSANNMYRSRNYTNHDKPIFDHHEDLIDVLIKLQDSCDLEFKMVDDNIKGIAQDMFAGGTETTATVMEWAISELVKNPRVMEKAQAEIRQALEGKKKIYEADTQDLVYLKSIIKETLRLHPPGALHVRQSRERCEVSGYEIPKGAKVFINAWAIGRDSEYWVDPDKFWPERFEGSSIDFRGTDYEFIPFGSGRRICPGISFATAIVELALVHLLYHFDWKLPNGINSEELDMTEAIGFVSSRKHNLLVIPTPCIPFVDE</sequence>
<accession>A0AAD7PWD7</accession>
<dbReference type="GO" id="GO:0016705">
    <property type="term" value="F:oxidoreductase activity, acting on paired donors, with incorporation or reduction of molecular oxygen"/>
    <property type="evidence" value="ECO:0007669"/>
    <property type="project" value="InterPro"/>
</dbReference>
<evidence type="ECO:0000256" key="8">
    <source>
        <dbReference type="PIRSR" id="PIRSR602401-1"/>
    </source>
</evidence>
<evidence type="ECO:0000256" key="3">
    <source>
        <dbReference type="ARBA" id="ARBA00022617"/>
    </source>
</evidence>
<dbReference type="PANTHER" id="PTHR47955:SF8">
    <property type="entry name" value="CYTOCHROME P450 71D11-LIKE"/>
    <property type="match status" value="1"/>
</dbReference>
<evidence type="ECO:0000256" key="4">
    <source>
        <dbReference type="ARBA" id="ARBA00022723"/>
    </source>
</evidence>
<keyword evidence="4 8" id="KW-0479">Metal-binding</keyword>
<dbReference type="KEGG" id="qsa:O6P43_013229"/>
<dbReference type="GO" id="GO:0005506">
    <property type="term" value="F:iron ion binding"/>
    <property type="evidence" value="ECO:0007669"/>
    <property type="project" value="InterPro"/>
</dbReference>
<keyword evidence="5 9" id="KW-0560">Oxidoreductase</keyword>
<dbReference type="InterPro" id="IPR036396">
    <property type="entry name" value="Cyt_P450_sf"/>
</dbReference>
<dbReference type="PANTHER" id="PTHR47955">
    <property type="entry name" value="CYTOCHROME P450 FAMILY 71 PROTEIN"/>
    <property type="match status" value="1"/>
</dbReference>
<dbReference type="FunFam" id="1.10.630.10:FF:000043">
    <property type="entry name" value="Cytochrome P450 99A2"/>
    <property type="match status" value="1"/>
</dbReference>
<keyword evidence="6 8" id="KW-0408">Iron</keyword>
<dbReference type="PROSITE" id="PS00086">
    <property type="entry name" value="CYTOCHROME_P450"/>
    <property type="match status" value="1"/>
</dbReference>
<evidence type="ECO:0000256" key="6">
    <source>
        <dbReference type="ARBA" id="ARBA00023004"/>
    </source>
</evidence>
<comment type="cofactor">
    <cofactor evidence="1 8">
        <name>heme</name>
        <dbReference type="ChEBI" id="CHEBI:30413"/>
    </cofactor>
</comment>
<dbReference type="CDD" id="cd11072">
    <property type="entry name" value="CYP71-like"/>
    <property type="match status" value="1"/>
</dbReference>
<comment type="caution">
    <text evidence="11">The sequence shown here is derived from an EMBL/GenBank/DDBJ whole genome shotgun (WGS) entry which is preliminary data.</text>
</comment>
<dbReference type="EMBL" id="JARAOO010000005">
    <property type="protein sequence ID" value="KAJ7969240.1"/>
    <property type="molecule type" value="Genomic_DNA"/>
</dbReference>
<keyword evidence="10" id="KW-0472">Membrane</keyword>
<evidence type="ECO:0000256" key="2">
    <source>
        <dbReference type="ARBA" id="ARBA00010617"/>
    </source>
</evidence>
<keyword evidence="12" id="KW-1185">Reference proteome</keyword>
<dbReference type="InterPro" id="IPR017972">
    <property type="entry name" value="Cyt_P450_CS"/>
</dbReference>